<organism evidence="3 5">
    <name type="scientific">Didymodactylos carnosus</name>
    <dbReference type="NCBI Taxonomy" id="1234261"/>
    <lineage>
        <taxon>Eukaryota</taxon>
        <taxon>Metazoa</taxon>
        <taxon>Spiralia</taxon>
        <taxon>Gnathifera</taxon>
        <taxon>Rotifera</taxon>
        <taxon>Eurotatoria</taxon>
        <taxon>Bdelloidea</taxon>
        <taxon>Philodinida</taxon>
        <taxon>Philodinidae</taxon>
        <taxon>Didymodactylos</taxon>
    </lineage>
</organism>
<feature type="compositionally biased region" description="Pro residues" evidence="1">
    <location>
        <begin position="160"/>
        <end position="170"/>
    </location>
</feature>
<dbReference type="Pfam" id="PF13676">
    <property type="entry name" value="TIR_2"/>
    <property type="match status" value="1"/>
</dbReference>
<evidence type="ECO:0000313" key="5">
    <source>
        <dbReference type="Proteomes" id="UP000663829"/>
    </source>
</evidence>
<dbReference type="EMBL" id="CAJNOQ010037337">
    <property type="protein sequence ID" value="CAF1608063.1"/>
    <property type="molecule type" value="Genomic_DNA"/>
</dbReference>
<evidence type="ECO:0000313" key="4">
    <source>
        <dbReference type="EMBL" id="CAF4489166.1"/>
    </source>
</evidence>
<feature type="region of interest" description="Disordered" evidence="1">
    <location>
        <begin position="154"/>
        <end position="173"/>
    </location>
</feature>
<feature type="domain" description="TIR" evidence="2">
    <location>
        <begin position="22"/>
        <end position="153"/>
    </location>
</feature>
<sequence length="195" mass="23001">LLFEPQILVAKKEEKAETEDFLYDATVSYQHDAKQLCNQIYERLTLPPHNFKVWLDKKMMYGSTRERMSESVERSQFLIIFVSDKYYKRQSCQVEATYAHETKRLLIPLKIDKDYEPKGWLAFIVAAYNRVNFSGKLPFDEAFTELVEQIYRHRQQSRTPTPPLVPPPPASTRATHFSEHMFSRCRFSSSQQNHS</sequence>
<comment type="caution">
    <text evidence="3">The sequence shown here is derived from an EMBL/GenBank/DDBJ whole genome shotgun (WGS) entry which is preliminary data.</text>
</comment>
<accession>A0A816B9R6</accession>
<proteinExistence type="predicted"/>
<feature type="non-terminal residue" evidence="3">
    <location>
        <position position="1"/>
    </location>
</feature>
<dbReference type="AlphaFoldDB" id="A0A816B9R6"/>
<dbReference type="PANTHER" id="PTHR46270">
    <property type="entry name" value="ARMADILLO-TYPE FOLD-RELATED"/>
    <property type="match status" value="1"/>
</dbReference>
<dbReference type="Gene3D" id="3.40.50.10140">
    <property type="entry name" value="Toll/interleukin-1 receptor homology (TIR) domain"/>
    <property type="match status" value="1"/>
</dbReference>
<evidence type="ECO:0000259" key="2">
    <source>
        <dbReference type="SMART" id="SM00255"/>
    </source>
</evidence>
<dbReference type="InterPro" id="IPR035897">
    <property type="entry name" value="Toll_tir_struct_dom_sf"/>
</dbReference>
<dbReference type="InterPro" id="IPR000157">
    <property type="entry name" value="TIR_dom"/>
</dbReference>
<reference evidence="3" key="1">
    <citation type="submission" date="2021-02" db="EMBL/GenBank/DDBJ databases">
        <authorList>
            <person name="Nowell W R."/>
        </authorList>
    </citation>
    <scope>NUCLEOTIDE SEQUENCE</scope>
</reference>
<gene>
    <name evidence="3" type="ORF">GPM918_LOCUS42889</name>
    <name evidence="4" type="ORF">SRO942_LOCUS44237</name>
</gene>
<name>A0A816B9R6_9BILA</name>
<evidence type="ECO:0000256" key="1">
    <source>
        <dbReference type="SAM" id="MobiDB-lite"/>
    </source>
</evidence>
<protein>
    <recommendedName>
        <fullName evidence="2">TIR domain-containing protein</fullName>
    </recommendedName>
</protein>
<keyword evidence="5" id="KW-1185">Reference proteome</keyword>
<dbReference type="GO" id="GO:0007165">
    <property type="term" value="P:signal transduction"/>
    <property type="evidence" value="ECO:0007669"/>
    <property type="project" value="InterPro"/>
</dbReference>
<dbReference type="Proteomes" id="UP000663829">
    <property type="component" value="Unassembled WGS sequence"/>
</dbReference>
<dbReference type="SMART" id="SM00255">
    <property type="entry name" value="TIR"/>
    <property type="match status" value="1"/>
</dbReference>
<dbReference type="SUPFAM" id="SSF52200">
    <property type="entry name" value="Toll/Interleukin receptor TIR domain"/>
    <property type="match status" value="1"/>
</dbReference>
<dbReference type="Proteomes" id="UP000681722">
    <property type="component" value="Unassembled WGS sequence"/>
</dbReference>
<dbReference type="OrthoDB" id="9978456at2759"/>
<dbReference type="PANTHER" id="PTHR46270:SF2">
    <property type="entry name" value="TIR DOMAIN-CONTAINING PROTEIN"/>
    <property type="match status" value="1"/>
</dbReference>
<evidence type="ECO:0000313" key="3">
    <source>
        <dbReference type="EMBL" id="CAF1608063.1"/>
    </source>
</evidence>
<dbReference type="EMBL" id="CAJOBC010103976">
    <property type="protein sequence ID" value="CAF4489166.1"/>
    <property type="molecule type" value="Genomic_DNA"/>
</dbReference>